<dbReference type="Proteomes" id="UP000033452">
    <property type="component" value="Unassembled WGS sequence"/>
</dbReference>
<dbReference type="OrthoDB" id="6397734at2"/>
<dbReference type="InterPro" id="IPR007140">
    <property type="entry name" value="DUF350"/>
</dbReference>
<feature type="transmembrane region" description="Helical" evidence="7">
    <location>
        <begin position="49"/>
        <end position="71"/>
    </location>
</feature>
<proteinExistence type="inferred from homology"/>
<feature type="transmembrane region" description="Helical" evidence="7">
    <location>
        <begin position="152"/>
        <end position="171"/>
    </location>
</feature>
<keyword evidence="5 7" id="KW-1133">Transmembrane helix</keyword>
<dbReference type="GO" id="GO:0005886">
    <property type="term" value="C:plasma membrane"/>
    <property type="evidence" value="ECO:0007669"/>
    <property type="project" value="UniProtKB-SubCell"/>
</dbReference>
<name>A0A0F4R1S9_9GAMM</name>
<evidence type="ECO:0000256" key="5">
    <source>
        <dbReference type="ARBA" id="ARBA00022989"/>
    </source>
</evidence>
<gene>
    <name evidence="8" type="ORF">TW77_00765</name>
</gene>
<evidence type="ECO:0000256" key="7">
    <source>
        <dbReference type="SAM" id="Phobius"/>
    </source>
</evidence>
<feature type="transmembrane region" description="Helical" evidence="7">
    <location>
        <begin position="6"/>
        <end position="28"/>
    </location>
</feature>
<keyword evidence="9" id="KW-1185">Reference proteome</keyword>
<dbReference type="PANTHER" id="PTHR40043:SF1">
    <property type="entry name" value="UPF0719 INNER MEMBRANE PROTEIN YJFL"/>
    <property type="match status" value="1"/>
</dbReference>
<evidence type="ECO:0008006" key="10">
    <source>
        <dbReference type="Google" id="ProtNLM"/>
    </source>
</evidence>
<feature type="transmembrane region" description="Helical" evidence="7">
    <location>
        <begin position="274"/>
        <end position="292"/>
    </location>
</feature>
<dbReference type="PANTHER" id="PTHR40043">
    <property type="entry name" value="UPF0719 INNER MEMBRANE PROTEIN YJFL"/>
    <property type="match status" value="1"/>
</dbReference>
<comment type="similarity">
    <text evidence="2">Belongs to the UPF0719 family.</text>
</comment>
<organism evidence="8 9">
    <name type="scientific">Pseudoalteromonas rubra</name>
    <dbReference type="NCBI Taxonomy" id="43658"/>
    <lineage>
        <taxon>Bacteria</taxon>
        <taxon>Pseudomonadati</taxon>
        <taxon>Pseudomonadota</taxon>
        <taxon>Gammaproteobacteria</taxon>
        <taxon>Alteromonadales</taxon>
        <taxon>Pseudoalteromonadaceae</taxon>
        <taxon>Pseudoalteromonas</taxon>
    </lineage>
</organism>
<dbReference type="AlphaFoldDB" id="A0A0F4R1S9"/>
<dbReference type="RefSeq" id="WP_046003051.1">
    <property type="nucleotide sequence ID" value="NZ_JXYA01000001.1"/>
</dbReference>
<reference evidence="8 9" key="1">
    <citation type="journal article" date="2015" name="BMC Genomics">
        <title>Genome mining reveals unlocked bioactive potential of marine Gram-negative bacteria.</title>
        <authorList>
            <person name="Machado H."/>
            <person name="Sonnenschein E.C."/>
            <person name="Melchiorsen J."/>
            <person name="Gram L."/>
        </authorList>
    </citation>
    <scope>NUCLEOTIDE SEQUENCE [LARGE SCALE GENOMIC DNA]</scope>
    <source>
        <strain evidence="8 9">S2471</strain>
    </source>
</reference>
<sequence length="297" mass="33154">MSYLSLANINFFAILVSFVVICVFTIALRLYVQFSARQMLQDELAKRDNFALGISYATHLAVVVICCAYVLNDTGMMVLQAESLRSGIILLLILVYIYFGQHIHRKWILSQFNEEQAILKQNVCAAVVDSGMLIGNTILVLGLYHWIHPQGFGNLLVVTLSFLVVQLMCALDSKIREWRFARYNQGASLQQNFNLANTSIGIRYAGKSIGLALAIYAGLHSAPYHGAKVVENLFVIVMHCGVMWLLLYGISHLLLQLALPRVDIGLEVDHQDNIGIACLEFAVFCAIGYLLINMFSM</sequence>
<keyword evidence="3" id="KW-1003">Cell membrane</keyword>
<dbReference type="Pfam" id="PF03994">
    <property type="entry name" value="DUF350"/>
    <property type="match status" value="2"/>
</dbReference>
<comment type="subcellular location">
    <subcellularLocation>
        <location evidence="1">Cell membrane</location>
        <topology evidence="1">Multi-pass membrane protein</topology>
    </subcellularLocation>
</comment>
<evidence type="ECO:0000313" key="9">
    <source>
        <dbReference type="Proteomes" id="UP000033452"/>
    </source>
</evidence>
<dbReference type="EMBL" id="JXYA01000001">
    <property type="protein sequence ID" value="KJZ13460.1"/>
    <property type="molecule type" value="Genomic_DNA"/>
</dbReference>
<dbReference type="PATRIC" id="fig|43658.5.peg.158"/>
<evidence type="ECO:0000313" key="8">
    <source>
        <dbReference type="EMBL" id="KJZ13460.1"/>
    </source>
</evidence>
<accession>A0A0F4R1S9</accession>
<feature type="transmembrane region" description="Helical" evidence="7">
    <location>
        <begin position="122"/>
        <end position="146"/>
    </location>
</feature>
<comment type="caution">
    <text evidence="8">The sequence shown here is derived from an EMBL/GenBank/DDBJ whole genome shotgun (WGS) entry which is preliminary data.</text>
</comment>
<keyword evidence="6 7" id="KW-0472">Membrane</keyword>
<protein>
    <recommendedName>
        <fullName evidence="10">DUF350 domain-containing protein</fullName>
    </recommendedName>
</protein>
<evidence type="ECO:0000256" key="1">
    <source>
        <dbReference type="ARBA" id="ARBA00004651"/>
    </source>
</evidence>
<feature type="transmembrane region" description="Helical" evidence="7">
    <location>
        <begin position="83"/>
        <end position="101"/>
    </location>
</feature>
<evidence type="ECO:0000256" key="3">
    <source>
        <dbReference type="ARBA" id="ARBA00022475"/>
    </source>
</evidence>
<evidence type="ECO:0000256" key="6">
    <source>
        <dbReference type="ARBA" id="ARBA00023136"/>
    </source>
</evidence>
<evidence type="ECO:0000256" key="2">
    <source>
        <dbReference type="ARBA" id="ARBA00005779"/>
    </source>
</evidence>
<feature type="transmembrane region" description="Helical" evidence="7">
    <location>
        <begin position="233"/>
        <end position="254"/>
    </location>
</feature>
<keyword evidence="4 7" id="KW-0812">Transmembrane</keyword>
<evidence type="ECO:0000256" key="4">
    <source>
        <dbReference type="ARBA" id="ARBA00022692"/>
    </source>
</evidence>